<dbReference type="PANTHER" id="PTHR12549:SF37">
    <property type="entry name" value="LYSINE-SPECIFIC DEMETHYLASE JMJ26"/>
    <property type="match status" value="1"/>
</dbReference>
<protein>
    <recommendedName>
        <fullName evidence="7">JmjC domain-containing protein</fullName>
    </recommendedName>
</protein>
<organism evidence="8 9">
    <name type="scientific">Camellia sinensis var. sinensis</name>
    <name type="common">China tea</name>
    <dbReference type="NCBI Taxonomy" id="542762"/>
    <lineage>
        <taxon>Eukaryota</taxon>
        <taxon>Viridiplantae</taxon>
        <taxon>Streptophyta</taxon>
        <taxon>Embryophyta</taxon>
        <taxon>Tracheophyta</taxon>
        <taxon>Spermatophyta</taxon>
        <taxon>Magnoliopsida</taxon>
        <taxon>eudicotyledons</taxon>
        <taxon>Gunneridae</taxon>
        <taxon>Pentapetalae</taxon>
        <taxon>asterids</taxon>
        <taxon>Ericales</taxon>
        <taxon>Theaceae</taxon>
        <taxon>Camellia</taxon>
    </lineage>
</organism>
<dbReference type="InterPro" id="IPR003347">
    <property type="entry name" value="JmjC_dom"/>
</dbReference>
<comment type="subcellular location">
    <subcellularLocation>
        <location evidence="1">Nucleus</location>
    </subcellularLocation>
</comment>
<dbReference type="InterPro" id="IPR045109">
    <property type="entry name" value="LSDs-like"/>
</dbReference>
<dbReference type="GO" id="GO:0000118">
    <property type="term" value="C:histone deacetylase complex"/>
    <property type="evidence" value="ECO:0007669"/>
    <property type="project" value="TreeGrafter"/>
</dbReference>
<feature type="coiled-coil region" evidence="5">
    <location>
        <begin position="881"/>
        <end position="908"/>
    </location>
</feature>
<dbReference type="EMBL" id="SDRB02003692">
    <property type="protein sequence ID" value="THG17118.1"/>
    <property type="molecule type" value="Genomic_DNA"/>
</dbReference>
<dbReference type="PROSITE" id="PS51184">
    <property type="entry name" value="JMJC"/>
    <property type="match status" value="1"/>
</dbReference>
<keyword evidence="4" id="KW-0539">Nucleus</keyword>
<dbReference type="SUPFAM" id="SSF51197">
    <property type="entry name" value="Clavaminate synthase-like"/>
    <property type="match status" value="1"/>
</dbReference>
<evidence type="ECO:0000256" key="4">
    <source>
        <dbReference type="ARBA" id="ARBA00023242"/>
    </source>
</evidence>
<comment type="caution">
    <text evidence="8">The sequence shown here is derived from an EMBL/GenBank/DDBJ whole genome shotgun (WGS) entry which is preliminary data.</text>
</comment>
<keyword evidence="5" id="KW-0175">Coiled coil</keyword>
<feature type="region of interest" description="Disordered" evidence="6">
    <location>
        <begin position="289"/>
        <end position="321"/>
    </location>
</feature>
<dbReference type="GO" id="GO:0032454">
    <property type="term" value="F:histone H3K9 demethylase activity"/>
    <property type="evidence" value="ECO:0007669"/>
    <property type="project" value="InterPro"/>
</dbReference>
<keyword evidence="9" id="KW-1185">Reference proteome</keyword>
<feature type="compositionally biased region" description="Low complexity" evidence="6">
    <location>
        <begin position="303"/>
        <end position="313"/>
    </location>
</feature>
<dbReference type="Pfam" id="PF02373">
    <property type="entry name" value="JmjC"/>
    <property type="match status" value="1"/>
</dbReference>
<dbReference type="Gene3D" id="2.60.120.650">
    <property type="entry name" value="Cupin"/>
    <property type="match status" value="1"/>
</dbReference>
<dbReference type="SMART" id="SM00558">
    <property type="entry name" value="JmjC"/>
    <property type="match status" value="1"/>
</dbReference>
<dbReference type="GO" id="GO:0000785">
    <property type="term" value="C:chromatin"/>
    <property type="evidence" value="ECO:0007669"/>
    <property type="project" value="TreeGrafter"/>
</dbReference>
<evidence type="ECO:0000256" key="1">
    <source>
        <dbReference type="ARBA" id="ARBA00004123"/>
    </source>
</evidence>
<name>A0A4S4EKL3_CAMSN</name>
<evidence type="ECO:0000256" key="2">
    <source>
        <dbReference type="ARBA" id="ARBA00006801"/>
    </source>
</evidence>
<sequence length="1117" mass="127015">MSLLIEKQEQLNCYAPKSPAVSQVTRKRKVQGIRNYDVRLTEQEEEGKEEDSPGSSPIRTKNLVKKRSRRTAGKLQGASNKKISLAHGRIMGECKDDDDGGGGGGDKEYSAGLSPERTKSSDMNRRKTQESKGSNGRKIFRKLQGASNKKRCLEHKSITSKFQYDDVNEHSVGSSPTLLRKKRARESEGSSNRRTSKKRRGTLSKQRTLECEFSCDNTEDAANDDDDEEEEVEENIKGTSSARAKSSLKKTRIAQENERCNRKKKSQKLNGSLNKKRILNDAFSVSDWEDDECEDEGKENEWSSLTRSETSLPEELESSHGKRISERRRAVLNKNSGFGGDFFFGDFEVEDIKNKSIDQYGLNMRKSSGDMKEKIYGGDFFFGDFEVEGMKNKSIDQYGLNMRKSSRDMKEKIYESGNLLFCSVSSSSSSSCSSVIKSEQNSVDRCTTKNHKTSKRDLTDREKFQHLHYLIKSLLPFVKQIHQEQAEEMEIESLIQGVESSSIKIQESICSNDERVYCNYCATSIIDLHRSCPNCSFELCLSCCREIRNGEALGGGNKVVFQYMNRGYDYIHGGDPLPNSCQVKTSTDHNKPLTKWVAGDDGSVTCAPKEMGGCGNCVLELKRILPHCWTSILEAKAEEISKNCEVEQTITRPNYLDEWSKMSRRAASREGSDDNYLYCPDSRDAIKEEEHLQFQMHWANGKPVIVRDVLEQTTGLSWEPMVMWRALCENLDSKISSKMSEVKAIDCLAGCEVEINTRQFFKGYTEGRRYGNFWPEMLKLKDWPPSDKFEDLLPRHCDEFISALPFQGYTDPRDGFLNLAVKLPQGALKPDLGPKTYIAYGIAEELGRGDSVTKLHCDMSDAVNILMHTAEIDSDDQQRAAIEKLKKNHQAQDERERLIREMNEDLTRPCNGIGEQKLELDASDIKHVGNEIDVKQPSETSEVITDPVGEHKGCSALLEGALDETAGALWDIFRREDVPKLQEYLRKHSIEFRHTFCSPVEQVVHPIHDQCFYLTLEHKRKLKEEFGIEPWTFEQRFGEAVFILLVATSVRNLKSCTKVAVDFVSPENVHECLRLTEEFRRLPKDHKVREDKLEIKKMILHAMNQAVEDFEALTSAK</sequence>
<feature type="domain" description="JmjC" evidence="7">
    <location>
        <begin position="812"/>
        <end position="1080"/>
    </location>
</feature>
<feature type="compositionally biased region" description="Acidic residues" evidence="6">
    <location>
        <begin position="217"/>
        <end position="233"/>
    </location>
</feature>
<evidence type="ECO:0000313" key="8">
    <source>
        <dbReference type="EMBL" id="THG17118.1"/>
    </source>
</evidence>
<accession>A0A4S4EKL3</accession>
<evidence type="ECO:0000259" key="7">
    <source>
        <dbReference type="PROSITE" id="PS51184"/>
    </source>
</evidence>
<evidence type="ECO:0000256" key="3">
    <source>
        <dbReference type="ARBA" id="ARBA00022723"/>
    </source>
</evidence>
<evidence type="ECO:0000256" key="5">
    <source>
        <dbReference type="SAM" id="Coils"/>
    </source>
</evidence>
<reference evidence="8 9" key="1">
    <citation type="journal article" date="2018" name="Proc. Natl. Acad. Sci. U.S.A.">
        <title>Draft genome sequence of Camellia sinensis var. sinensis provides insights into the evolution of the tea genome and tea quality.</title>
        <authorList>
            <person name="Wei C."/>
            <person name="Yang H."/>
            <person name="Wang S."/>
            <person name="Zhao J."/>
            <person name="Liu C."/>
            <person name="Gao L."/>
            <person name="Xia E."/>
            <person name="Lu Y."/>
            <person name="Tai Y."/>
            <person name="She G."/>
            <person name="Sun J."/>
            <person name="Cao H."/>
            <person name="Tong W."/>
            <person name="Gao Q."/>
            <person name="Li Y."/>
            <person name="Deng W."/>
            <person name="Jiang X."/>
            <person name="Wang W."/>
            <person name="Chen Q."/>
            <person name="Zhang S."/>
            <person name="Li H."/>
            <person name="Wu J."/>
            <person name="Wang P."/>
            <person name="Li P."/>
            <person name="Shi C."/>
            <person name="Zheng F."/>
            <person name="Jian J."/>
            <person name="Huang B."/>
            <person name="Shan D."/>
            <person name="Shi M."/>
            <person name="Fang C."/>
            <person name="Yue Y."/>
            <person name="Li F."/>
            <person name="Li D."/>
            <person name="Wei S."/>
            <person name="Han B."/>
            <person name="Jiang C."/>
            <person name="Yin Y."/>
            <person name="Xia T."/>
            <person name="Zhang Z."/>
            <person name="Bennetzen J.L."/>
            <person name="Zhao S."/>
            <person name="Wan X."/>
        </authorList>
    </citation>
    <scope>NUCLEOTIDE SEQUENCE [LARGE SCALE GENOMIC DNA]</scope>
    <source>
        <strain evidence="9">cv. Shuchazao</strain>
        <tissue evidence="8">Leaf</tissue>
    </source>
</reference>
<dbReference type="GO" id="GO:0031490">
    <property type="term" value="F:chromatin DNA binding"/>
    <property type="evidence" value="ECO:0007669"/>
    <property type="project" value="TreeGrafter"/>
</dbReference>
<feature type="compositionally biased region" description="Basic and acidic residues" evidence="6">
    <location>
        <begin position="116"/>
        <end position="130"/>
    </location>
</feature>
<feature type="compositionally biased region" description="Basic residues" evidence="6">
    <location>
        <begin position="62"/>
        <end position="72"/>
    </location>
</feature>
<dbReference type="STRING" id="542762.A0A4S4EKL3"/>
<gene>
    <name evidence="8" type="ORF">TEA_008196</name>
</gene>
<dbReference type="GO" id="GO:0003712">
    <property type="term" value="F:transcription coregulator activity"/>
    <property type="evidence" value="ECO:0007669"/>
    <property type="project" value="TreeGrafter"/>
</dbReference>
<feature type="compositionally biased region" description="Acidic residues" evidence="6">
    <location>
        <begin position="289"/>
        <end position="298"/>
    </location>
</feature>
<feature type="region of interest" description="Disordered" evidence="6">
    <location>
        <begin position="17"/>
        <end position="271"/>
    </location>
</feature>
<dbReference type="GO" id="GO:0046872">
    <property type="term" value="F:metal ion binding"/>
    <property type="evidence" value="ECO:0007669"/>
    <property type="project" value="UniProtKB-KW"/>
</dbReference>
<proteinExistence type="inferred from homology"/>
<evidence type="ECO:0000256" key="6">
    <source>
        <dbReference type="SAM" id="MobiDB-lite"/>
    </source>
</evidence>
<keyword evidence="3" id="KW-0479">Metal-binding</keyword>
<comment type="similarity">
    <text evidence="2">Belongs to the JARID1 histone demethylase family.</text>
</comment>
<evidence type="ECO:0000313" key="9">
    <source>
        <dbReference type="Proteomes" id="UP000306102"/>
    </source>
</evidence>
<dbReference type="PANTHER" id="PTHR12549">
    <property type="entry name" value="JMJC DOMAIN-CONTAINING HISTONE DEMETHYLATION PROTEIN"/>
    <property type="match status" value="1"/>
</dbReference>
<dbReference type="Proteomes" id="UP000306102">
    <property type="component" value="Unassembled WGS sequence"/>
</dbReference>
<dbReference type="GO" id="GO:0006357">
    <property type="term" value="P:regulation of transcription by RNA polymerase II"/>
    <property type="evidence" value="ECO:0007669"/>
    <property type="project" value="TreeGrafter"/>
</dbReference>
<dbReference type="AlphaFoldDB" id="A0A4S4EKL3"/>